<gene>
    <name evidence="2" type="ORF">Acr_00g0012940</name>
</gene>
<keyword evidence="3" id="KW-1185">Reference proteome</keyword>
<sequence length="290" mass="31907">MSTMGQTESSYSGMAVDIIKTQRSSGEDGDLEDFTARITCTAVKEQLCEGLSGIMSNYSLDCGSEYNSVLLKDNKKTAARSMEFASMEDSLKVCGDTDGKSYNDICIQHLQGPNVIACSHPSEALDHGETDSKYSVSFHHSNPLDYCGLQCDTDILESKMSDKLLDQPPSEPSKGFELAGDNFVDLMTILTPNKDVQLTDTYSAEELDCYGQIGDPEKILSSEDIQSKYRGADAIQPSDASSFRLRQCSYYSLSEDSWKGDMLPETMDPATDKLETGHNYVAKNLKEESK</sequence>
<feature type="region of interest" description="Disordered" evidence="1">
    <location>
        <begin position="261"/>
        <end position="290"/>
    </location>
</feature>
<comment type="caution">
    <text evidence="2">The sequence shown here is derived from an EMBL/GenBank/DDBJ whole genome shotgun (WGS) entry which is preliminary data.</text>
</comment>
<evidence type="ECO:0000256" key="1">
    <source>
        <dbReference type="SAM" id="MobiDB-lite"/>
    </source>
</evidence>
<reference evidence="3" key="1">
    <citation type="submission" date="2019-07" db="EMBL/GenBank/DDBJ databases">
        <title>De Novo Assembly of kiwifruit Actinidia rufa.</title>
        <authorList>
            <person name="Sugita-Konishi S."/>
            <person name="Sato K."/>
            <person name="Mori E."/>
            <person name="Abe Y."/>
            <person name="Kisaki G."/>
            <person name="Hamano K."/>
            <person name="Suezawa K."/>
            <person name="Otani M."/>
            <person name="Fukuda T."/>
            <person name="Manabe T."/>
            <person name="Gomi K."/>
            <person name="Tabuchi M."/>
            <person name="Akimitsu K."/>
            <person name="Kataoka I."/>
        </authorList>
    </citation>
    <scope>NUCLEOTIDE SEQUENCE [LARGE SCALE GENOMIC DNA]</scope>
    <source>
        <strain evidence="3">cv. Fuchu</strain>
    </source>
</reference>
<evidence type="ECO:0000313" key="2">
    <source>
        <dbReference type="EMBL" id="GFS30616.1"/>
    </source>
</evidence>
<protein>
    <submittedName>
        <fullName evidence="2">Uncharacterized protein</fullName>
    </submittedName>
</protein>
<name>A0A7J0D9V9_9ERIC</name>
<organism evidence="2 3">
    <name type="scientific">Actinidia rufa</name>
    <dbReference type="NCBI Taxonomy" id="165716"/>
    <lineage>
        <taxon>Eukaryota</taxon>
        <taxon>Viridiplantae</taxon>
        <taxon>Streptophyta</taxon>
        <taxon>Embryophyta</taxon>
        <taxon>Tracheophyta</taxon>
        <taxon>Spermatophyta</taxon>
        <taxon>Magnoliopsida</taxon>
        <taxon>eudicotyledons</taxon>
        <taxon>Gunneridae</taxon>
        <taxon>Pentapetalae</taxon>
        <taxon>asterids</taxon>
        <taxon>Ericales</taxon>
        <taxon>Actinidiaceae</taxon>
        <taxon>Actinidia</taxon>
    </lineage>
</organism>
<dbReference type="AlphaFoldDB" id="A0A7J0D9V9"/>
<accession>A0A7J0D9V9</accession>
<dbReference type="Proteomes" id="UP000585474">
    <property type="component" value="Unassembled WGS sequence"/>
</dbReference>
<dbReference type="EMBL" id="BJWL01000126">
    <property type="protein sequence ID" value="GFS30616.1"/>
    <property type="molecule type" value="Genomic_DNA"/>
</dbReference>
<proteinExistence type="predicted"/>
<evidence type="ECO:0000313" key="3">
    <source>
        <dbReference type="Proteomes" id="UP000585474"/>
    </source>
</evidence>
<dbReference type="OrthoDB" id="194443at2759"/>